<evidence type="ECO:0000313" key="3">
    <source>
        <dbReference type="Proteomes" id="UP000199116"/>
    </source>
</evidence>
<dbReference type="EMBL" id="FOOH01000022">
    <property type="protein sequence ID" value="SFG03503.1"/>
    <property type="molecule type" value="Genomic_DNA"/>
</dbReference>
<organism evidence="2 3">
    <name type="scientific">Salegentibacter agarivorans</name>
    <dbReference type="NCBI Taxonomy" id="345907"/>
    <lineage>
        <taxon>Bacteria</taxon>
        <taxon>Pseudomonadati</taxon>
        <taxon>Bacteroidota</taxon>
        <taxon>Flavobacteriia</taxon>
        <taxon>Flavobacteriales</taxon>
        <taxon>Flavobacteriaceae</taxon>
        <taxon>Salegentibacter</taxon>
    </lineage>
</organism>
<name>A0A1I2NIR3_9FLAO</name>
<keyword evidence="1" id="KW-0812">Transmembrane</keyword>
<keyword evidence="1" id="KW-0472">Membrane</keyword>
<dbReference type="AlphaFoldDB" id="A0A1I2NIR3"/>
<dbReference type="Proteomes" id="UP000199116">
    <property type="component" value="Unassembled WGS sequence"/>
</dbReference>
<feature type="transmembrane region" description="Helical" evidence="1">
    <location>
        <begin position="61"/>
        <end position="84"/>
    </location>
</feature>
<protein>
    <submittedName>
        <fullName evidence="2">Uncharacterized protein</fullName>
    </submittedName>
</protein>
<keyword evidence="1" id="KW-1133">Transmembrane helix</keyword>
<feature type="transmembrane region" description="Helical" evidence="1">
    <location>
        <begin position="156"/>
        <end position="174"/>
    </location>
</feature>
<reference evidence="3" key="1">
    <citation type="submission" date="2016-10" db="EMBL/GenBank/DDBJ databases">
        <authorList>
            <person name="Varghese N."/>
            <person name="Submissions S."/>
        </authorList>
    </citation>
    <scope>NUCLEOTIDE SEQUENCE [LARGE SCALE GENOMIC DNA]</scope>
    <source>
        <strain evidence="3">DSM 23515</strain>
    </source>
</reference>
<evidence type="ECO:0000313" key="2">
    <source>
        <dbReference type="EMBL" id="SFG03503.1"/>
    </source>
</evidence>
<sequence>MVASKKHMDSYSFYKSLYDRELNRRIQLDNSINLPVTILTLIVGLNYYYLKNVGIRDINEILILDYSGFPVVSLLFLISLFFLIKSYNNLFRGFSYRNLAKPSEISNFQNELDNYNNQVDEKVTFESIIIKRLNKVSDNHILINDQRSIDLYRSRTFIILTLIASGLNIIILTIKTLQL</sequence>
<proteinExistence type="predicted"/>
<feature type="transmembrane region" description="Helical" evidence="1">
    <location>
        <begin position="32"/>
        <end position="49"/>
    </location>
</feature>
<keyword evidence="3" id="KW-1185">Reference proteome</keyword>
<accession>A0A1I2NIR3</accession>
<gene>
    <name evidence="2" type="ORF">SAMN04488033_12217</name>
</gene>
<evidence type="ECO:0000256" key="1">
    <source>
        <dbReference type="SAM" id="Phobius"/>
    </source>
</evidence>